<organism evidence="2 3">
    <name type="scientific">Agrocybe chaxingu</name>
    <dbReference type="NCBI Taxonomy" id="84603"/>
    <lineage>
        <taxon>Eukaryota</taxon>
        <taxon>Fungi</taxon>
        <taxon>Dikarya</taxon>
        <taxon>Basidiomycota</taxon>
        <taxon>Agaricomycotina</taxon>
        <taxon>Agaricomycetes</taxon>
        <taxon>Agaricomycetidae</taxon>
        <taxon>Agaricales</taxon>
        <taxon>Agaricineae</taxon>
        <taxon>Strophariaceae</taxon>
        <taxon>Agrocybe</taxon>
    </lineage>
</organism>
<keyword evidence="3" id="KW-1185">Reference proteome</keyword>
<sequence length="153" mass="17203">MKTPISRAPPLPIMSKEDSGPRPLNNPIVRPPNVLYCGPRRSHPRQAPSAYAHEVVAQADVDRNAILSEPDYMEEYCGDQLAASTLRAALLQLGFQPALIDKDYMPYVRSLSPLYLSHRNTSNYGKMIIEGRFERLRRGQLEVSPATSIRSRI</sequence>
<evidence type="ECO:0000313" key="2">
    <source>
        <dbReference type="EMBL" id="KAJ3503586.1"/>
    </source>
</evidence>
<dbReference type="EMBL" id="JANKHO010001121">
    <property type="protein sequence ID" value="KAJ3503586.1"/>
    <property type="molecule type" value="Genomic_DNA"/>
</dbReference>
<comment type="caution">
    <text evidence="2">The sequence shown here is derived from an EMBL/GenBank/DDBJ whole genome shotgun (WGS) entry which is preliminary data.</text>
</comment>
<feature type="region of interest" description="Disordered" evidence="1">
    <location>
        <begin position="1"/>
        <end position="27"/>
    </location>
</feature>
<evidence type="ECO:0000256" key="1">
    <source>
        <dbReference type="SAM" id="MobiDB-lite"/>
    </source>
</evidence>
<gene>
    <name evidence="2" type="ORF">NLJ89_g8365</name>
</gene>
<protein>
    <submittedName>
        <fullName evidence="2">Uncharacterized protein</fullName>
    </submittedName>
</protein>
<dbReference type="Proteomes" id="UP001148786">
    <property type="component" value="Unassembled WGS sequence"/>
</dbReference>
<name>A0A9W8MQU9_9AGAR</name>
<dbReference type="AlphaFoldDB" id="A0A9W8MQU9"/>
<proteinExistence type="predicted"/>
<accession>A0A9W8MQU9</accession>
<reference evidence="2" key="1">
    <citation type="submission" date="2022-07" db="EMBL/GenBank/DDBJ databases">
        <title>Genome Sequence of Agrocybe chaxingu.</title>
        <authorList>
            <person name="Buettner E."/>
        </authorList>
    </citation>
    <scope>NUCLEOTIDE SEQUENCE</scope>
    <source>
        <strain evidence="2">MP-N11</strain>
    </source>
</reference>
<evidence type="ECO:0000313" key="3">
    <source>
        <dbReference type="Proteomes" id="UP001148786"/>
    </source>
</evidence>